<dbReference type="Proteomes" id="UP000321491">
    <property type="component" value="Unassembled WGS sequence"/>
</dbReference>
<dbReference type="GO" id="GO:0030001">
    <property type="term" value="P:metal ion transport"/>
    <property type="evidence" value="ECO:0007669"/>
    <property type="project" value="InterPro"/>
</dbReference>
<keyword evidence="3" id="KW-1185">Reference proteome</keyword>
<dbReference type="Gene3D" id="3.40.50.1980">
    <property type="entry name" value="Nitrogenase molybdenum iron protein domain"/>
    <property type="match status" value="2"/>
</dbReference>
<protein>
    <submittedName>
        <fullName evidence="2">Adhesin</fullName>
    </submittedName>
</protein>
<evidence type="ECO:0000313" key="3">
    <source>
        <dbReference type="Proteomes" id="UP000321491"/>
    </source>
</evidence>
<gene>
    <name evidence="2" type="primary">znuA</name>
    <name evidence="2" type="ORF">CQU01_00770</name>
</gene>
<dbReference type="PANTHER" id="PTHR42953:SF8">
    <property type="entry name" value="ZINT DOMAIN-CONTAINING PROTEIN"/>
    <property type="match status" value="1"/>
</dbReference>
<dbReference type="PRINTS" id="PR00691">
    <property type="entry name" value="ADHESINB"/>
</dbReference>
<dbReference type="RefSeq" id="WP_246118001.1">
    <property type="nucleotide sequence ID" value="NZ_BJXW01000002.1"/>
</dbReference>
<dbReference type="Pfam" id="PF01297">
    <property type="entry name" value="ZnuA"/>
    <property type="match status" value="1"/>
</dbReference>
<keyword evidence="1" id="KW-0175">Coiled coil</keyword>
<evidence type="ECO:0000313" key="2">
    <source>
        <dbReference type="EMBL" id="GEN29839.1"/>
    </source>
</evidence>
<name>A0A511UTB0_9BACI</name>
<feature type="coiled-coil region" evidence="1">
    <location>
        <begin position="167"/>
        <end position="194"/>
    </location>
</feature>
<dbReference type="PANTHER" id="PTHR42953">
    <property type="entry name" value="HIGH-AFFINITY ZINC UPTAKE SYSTEM PROTEIN ZNUA-RELATED"/>
    <property type="match status" value="1"/>
</dbReference>
<dbReference type="AlphaFoldDB" id="A0A511UTB0"/>
<dbReference type="InterPro" id="IPR050492">
    <property type="entry name" value="Bact_metal-bind_prot9"/>
</dbReference>
<accession>A0A511UTB0</accession>
<evidence type="ECO:0000256" key="1">
    <source>
        <dbReference type="SAM" id="Coils"/>
    </source>
</evidence>
<proteinExistence type="predicted"/>
<comment type="caution">
    <text evidence="2">The sequence shown here is derived from an EMBL/GenBank/DDBJ whole genome shotgun (WGS) entry which is preliminary data.</text>
</comment>
<reference evidence="2 3" key="1">
    <citation type="submission" date="2019-07" db="EMBL/GenBank/DDBJ databases">
        <title>Whole genome shotgun sequence of Cerasibacillus quisquiliarum NBRC 102429.</title>
        <authorList>
            <person name="Hosoyama A."/>
            <person name="Uohara A."/>
            <person name="Ohji S."/>
            <person name="Ichikawa N."/>
        </authorList>
    </citation>
    <scope>NUCLEOTIDE SEQUENCE [LARGE SCALE GENOMIC DNA]</scope>
    <source>
        <strain evidence="2 3">NBRC 102429</strain>
    </source>
</reference>
<dbReference type="InterPro" id="IPR006127">
    <property type="entry name" value="ZnuA-like"/>
</dbReference>
<dbReference type="PROSITE" id="PS51257">
    <property type="entry name" value="PROKAR_LIPOPROTEIN"/>
    <property type="match status" value="1"/>
</dbReference>
<dbReference type="InterPro" id="IPR006129">
    <property type="entry name" value="AdhesinB"/>
</dbReference>
<dbReference type="SUPFAM" id="SSF53807">
    <property type="entry name" value="Helical backbone' metal receptor"/>
    <property type="match status" value="1"/>
</dbReference>
<dbReference type="GO" id="GO:0046872">
    <property type="term" value="F:metal ion binding"/>
    <property type="evidence" value="ECO:0007669"/>
    <property type="project" value="InterPro"/>
</dbReference>
<organism evidence="2 3">
    <name type="scientific">Cerasibacillus quisquiliarum</name>
    <dbReference type="NCBI Taxonomy" id="227865"/>
    <lineage>
        <taxon>Bacteria</taxon>
        <taxon>Bacillati</taxon>
        <taxon>Bacillota</taxon>
        <taxon>Bacilli</taxon>
        <taxon>Bacillales</taxon>
        <taxon>Bacillaceae</taxon>
        <taxon>Cerasibacillus</taxon>
    </lineage>
</organism>
<sequence length="308" mass="34991">MKKRLIFIIVIFISIISGCENDVKEQEDLIYTSIYPIQFLTEQIVGNEVAVKSIIPPGVDAHSFELSSKEMTDIAKGEAFIFLGAGMESFAEATADALNSQDVTLVEIGKHEELFMKNESDDHHHGHEDDEHDHGDLDPHIWLDPLRMIDIGKLITAELSALHPNNQKQYEENMNNLEKELTALDEQFVDVLSKKEDKHVLVNHAAFGYWEDRYGIKQIAISGLSSSDEPSQKDLAKITKLAEEKQLKYVLYDQTGSNRVAKIVQEHLGAEERVLHNLEVLTDEDINHKDDYFSLMKHNLNILDEVTN</sequence>
<dbReference type="EMBL" id="BJXW01000002">
    <property type="protein sequence ID" value="GEN29839.1"/>
    <property type="molecule type" value="Genomic_DNA"/>
</dbReference>
<dbReference type="GO" id="GO:0007155">
    <property type="term" value="P:cell adhesion"/>
    <property type="evidence" value="ECO:0007669"/>
    <property type="project" value="InterPro"/>
</dbReference>